<accession>A0ACC6M0D5</accession>
<evidence type="ECO:0000313" key="1">
    <source>
        <dbReference type="EMBL" id="MDX8044357.1"/>
    </source>
</evidence>
<gene>
    <name evidence="1" type="primary">gcvH</name>
    <name evidence="1" type="ORF">SH601_00020</name>
</gene>
<sequence length="128" mass="14179">MTSSLRYSKEHEWVLPLEGNKAHVGITNHAQQELGDIVFVEHTEVGTKVNANDSLGVSESVKAASEVYSPLSGTIITINETLEEQPELINEDPYVTGWIAEIEFSNIEALENLLDETAYLDFISKGEE</sequence>
<protein>
    <submittedName>
        <fullName evidence="1">Glycine cleavage system protein GcvH</fullName>
    </submittedName>
</protein>
<proteinExistence type="predicted"/>
<organism evidence="1 2">
    <name type="scientific">Gracilibacillus pellucidus</name>
    <dbReference type="NCBI Taxonomy" id="3095368"/>
    <lineage>
        <taxon>Bacteria</taxon>
        <taxon>Bacillati</taxon>
        <taxon>Bacillota</taxon>
        <taxon>Bacilli</taxon>
        <taxon>Bacillales</taxon>
        <taxon>Bacillaceae</taxon>
        <taxon>Gracilibacillus</taxon>
    </lineage>
</organism>
<comment type="caution">
    <text evidence="1">The sequence shown here is derived from an EMBL/GenBank/DDBJ whole genome shotgun (WGS) entry which is preliminary data.</text>
</comment>
<keyword evidence="2" id="KW-1185">Reference proteome</keyword>
<dbReference type="Proteomes" id="UP001277972">
    <property type="component" value="Unassembled WGS sequence"/>
</dbReference>
<name>A0ACC6M0D5_9BACI</name>
<reference evidence="1" key="1">
    <citation type="submission" date="2023-11" db="EMBL/GenBank/DDBJ databases">
        <title>Gracilibacillus pellucida a moderately halophilic bacterium isolated from saline soil in Xinjiang province.</title>
        <authorList>
            <person name="Zhang Z."/>
            <person name="Tan F."/>
            <person name="Wang Y."/>
            <person name="Xia M."/>
        </authorList>
    </citation>
    <scope>NUCLEOTIDE SEQUENCE</scope>
    <source>
        <strain evidence="1">S3-1-1</strain>
    </source>
</reference>
<evidence type="ECO:0000313" key="2">
    <source>
        <dbReference type="Proteomes" id="UP001277972"/>
    </source>
</evidence>
<dbReference type="EMBL" id="JAWZSR010000001">
    <property type="protein sequence ID" value="MDX8044357.1"/>
    <property type="molecule type" value="Genomic_DNA"/>
</dbReference>